<organism evidence="1 2">
    <name type="scientific">Wuchereria bancrofti</name>
    <dbReference type="NCBI Taxonomy" id="6293"/>
    <lineage>
        <taxon>Eukaryota</taxon>
        <taxon>Metazoa</taxon>
        <taxon>Ecdysozoa</taxon>
        <taxon>Nematoda</taxon>
        <taxon>Chromadorea</taxon>
        <taxon>Rhabditida</taxon>
        <taxon>Spirurina</taxon>
        <taxon>Spiruromorpha</taxon>
        <taxon>Filarioidea</taxon>
        <taxon>Onchocercidae</taxon>
        <taxon>Wuchereria</taxon>
    </lineage>
</organism>
<name>A0AAF5RV48_WUCBA</name>
<evidence type="ECO:0000313" key="1">
    <source>
        <dbReference type="Proteomes" id="UP000093561"/>
    </source>
</evidence>
<dbReference type="WBParaSite" id="mrna-Wban_04680">
    <property type="protein sequence ID" value="mrna-Wban_04680"/>
    <property type="gene ID" value="Wban_04680"/>
</dbReference>
<proteinExistence type="predicted"/>
<dbReference type="Proteomes" id="UP000093561">
    <property type="component" value="Unassembled WGS sequence"/>
</dbReference>
<protein>
    <submittedName>
        <fullName evidence="2">Uncharacterized protein</fullName>
    </submittedName>
</protein>
<accession>A0AAF5RV48</accession>
<sequence length="27" mass="3259">MILSNNQLHYFSLLFDYQNILPLFSNI</sequence>
<evidence type="ECO:0000313" key="2">
    <source>
        <dbReference type="WBParaSite" id="mrna-Wban_04680"/>
    </source>
</evidence>
<reference evidence="2" key="3">
    <citation type="submission" date="2024-02" db="UniProtKB">
        <authorList>
            <consortium name="WormBaseParasite"/>
        </authorList>
    </citation>
    <scope>IDENTIFICATION</scope>
    <source>
        <strain evidence="2">pt0022</strain>
    </source>
</reference>
<dbReference type="AlphaFoldDB" id="A0AAF5RV48"/>
<reference evidence="1" key="2">
    <citation type="journal article" date="2016" name="Mol. Ecol.">
        <title>Population genomics of the filarial nematode parasite Wuchereria bancrofti from mosquitoes.</title>
        <authorList>
            <person name="Small S.T."/>
            <person name="Reimer L.J."/>
            <person name="Tisch D.J."/>
            <person name="King C.L."/>
            <person name="Christensen B.M."/>
            <person name="Siba P.M."/>
            <person name="Kazura J.W."/>
            <person name="Serre D."/>
            <person name="Zimmerman P.A."/>
        </authorList>
    </citation>
    <scope>NUCLEOTIDE SEQUENCE</scope>
    <source>
        <strain evidence="1">pt0022</strain>
    </source>
</reference>
<reference evidence="1" key="1">
    <citation type="submission" date="2015-03" db="EMBL/GenBank/DDBJ databases">
        <title>Wuchereria bancrofti Genome Sequencing Papua New Guinea Strain.</title>
        <authorList>
            <person name="Small S.T."/>
            <person name="Serre D."/>
            <person name="Zimmerman P.A."/>
        </authorList>
    </citation>
    <scope>NUCLEOTIDE SEQUENCE [LARGE SCALE GENOMIC DNA]</scope>
    <source>
        <strain evidence="1">pt0022</strain>
    </source>
</reference>